<reference evidence="1 2" key="1">
    <citation type="submission" date="2019-05" db="EMBL/GenBank/DDBJ databases">
        <title>Psychrobacillus vulpis sp. nov., a new species isolated from feces of a red fox that inhabits in The Tablas de Daimiel Natural Park, Albacete, Spain.</title>
        <authorList>
            <person name="Rodriguez M."/>
            <person name="Reina J.C."/>
            <person name="Bejar V."/>
            <person name="Llamas I."/>
        </authorList>
    </citation>
    <scope>NUCLEOTIDE SEQUENCE [LARGE SCALE GENOMIC DNA]</scope>
    <source>
        <strain evidence="1 2">NEAU-3TGS17</strain>
    </source>
</reference>
<dbReference type="Proteomes" id="UP000317316">
    <property type="component" value="Unassembled WGS sequence"/>
</dbReference>
<evidence type="ECO:0000313" key="2">
    <source>
        <dbReference type="Proteomes" id="UP000317316"/>
    </source>
</evidence>
<proteinExistence type="predicted"/>
<dbReference type="RefSeq" id="WP_142540024.1">
    <property type="nucleotide sequence ID" value="NZ_BMIE01000008.1"/>
</dbReference>
<comment type="caution">
    <text evidence="1">The sequence shown here is derived from an EMBL/GenBank/DDBJ whole genome shotgun (WGS) entry which is preliminary data.</text>
</comment>
<organism evidence="1 2">
    <name type="scientific">Psychrobacillus lasiicapitis</name>
    <dbReference type="NCBI Taxonomy" id="1636719"/>
    <lineage>
        <taxon>Bacteria</taxon>
        <taxon>Bacillati</taxon>
        <taxon>Bacillota</taxon>
        <taxon>Bacilli</taxon>
        <taxon>Bacillales</taxon>
        <taxon>Bacillaceae</taxon>
        <taxon>Psychrobacillus</taxon>
    </lineage>
</organism>
<protein>
    <submittedName>
        <fullName evidence="1">Uncharacterized protein</fullName>
    </submittedName>
</protein>
<dbReference type="OrthoDB" id="2910258at2"/>
<accession>A0A544SZV6</accession>
<dbReference type="EMBL" id="VDGH01000010">
    <property type="protein sequence ID" value="TQR10704.1"/>
    <property type="molecule type" value="Genomic_DNA"/>
</dbReference>
<keyword evidence="2" id="KW-1185">Reference proteome</keyword>
<dbReference type="AlphaFoldDB" id="A0A544SZV6"/>
<sequence>MIERNKITISFLPHDNDLWEFIQNKKETCNLSEYIRSLIREDVNHDTSFIAEETIVEKILQLLQQNGSIINNKDSDTVNHQVQTIEEMKNTINNLF</sequence>
<name>A0A544SZV6_9BACI</name>
<evidence type="ECO:0000313" key="1">
    <source>
        <dbReference type="EMBL" id="TQR10704.1"/>
    </source>
</evidence>
<gene>
    <name evidence="1" type="ORF">FG382_16700</name>
</gene>